<dbReference type="Gene3D" id="3.40.50.410">
    <property type="entry name" value="von Willebrand factor, type A domain"/>
    <property type="match status" value="1"/>
</dbReference>
<dbReference type="InterPro" id="IPR002035">
    <property type="entry name" value="VWF_A"/>
</dbReference>
<dbReference type="Pfam" id="PF13768">
    <property type="entry name" value="VWA_3"/>
    <property type="match status" value="1"/>
</dbReference>
<accession>A0A1F7FFI7</accession>
<comment type="caution">
    <text evidence="3">The sequence shown here is derived from an EMBL/GenBank/DDBJ whole genome shotgun (WGS) entry which is preliminary data.</text>
</comment>
<dbReference type="PANTHER" id="PTHR10338">
    <property type="entry name" value="INTER-ALPHA-TRYPSIN INHIBITOR HEAVY CHAIN FAMILY MEMBER"/>
    <property type="match status" value="1"/>
</dbReference>
<protein>
    <recommendedName>
        <fullName evidence="5">VWFA domain-containing protein</fullName>
    </recommendedName>
</protein>
<proteinExistence type="predicted"/>
<evidence type="ECO:0000259" key="2">
    <source>
        <dbReference type="PROSITE" id="PS51468"/>
    </source>
</evidence>
<dbReference type="Gene3D" id="2.60.40.4070">
    <property type="match status" value="1"/>
</dbReference>
<dbReference type="InterPro" id="IPR036465">
    <property type="entry name" value="vWFA_dom_sf"/>
</dbReference>
<dbReference type="Proteomes" id="UP000179243">
    <property type="component" value="Unassembled WGS sequence"/>
</dbReference>
<dbReference type="InterPro" id="IPR013694">
    <property type="entry name" value="VIT"/>
</dbReference>
<dbReference type="AlphaFoldDB" id="A0A1F7FFI7"/>
<reference evidence="3 4" key="1">
    <citation type="journal article" date="2016" name="Nat. Commun.">
        <title>Thousands of microbial genomes shed light on interconnected biogeochemical processes in an aquifer system.</title>
        <authorList>
            <person name="Anantharaman K."/>
            <person name="Brown C.T."/>
            <person name="Hug L.A."/>
            <person name="Sharon I."/>
            <person name="Castelle C.J."/>
            <person name="Probst A.J."/>
            <person name="Thomas B.C."/>
            <person name="Singh A."/>
            <person name="Wilkins M.J."/>
            <person name="Karaoz U."/>
            <person name="Brodie E.L."/>
            <person name="Williams K.H."/>
            <person name="Hubbard S.S."/>
            <person name="Banfield J.F."/>
        </authorList>
    </citation>
    <scope>NUCLEOTIDE SEQUENCE [LARGE SCALE GENOMIC DNA]</scope>
</reference>
<evidence type="ECO:0000313" key="4">
    <source>
        <dbReference type="Proteomes" id="UP000179243"/>
    </source>
</evidence>
<sequence length="700" mass="77740">MKKSIISALLVLICAHLGFSLGALYGRRALTNNTSKALWLKQYDADLTITDQIAITHVDQIFKNEDNYRKEGVFIFPLPENAVVTELALWINGQRVIGEIKESQTARNQYDSIVRRRVDPALLEYMGGNVFKLSVFPIEPVGNSMSERRIEITYAELLPCEANVVPYRFFMKTVNLSAKPLERASFIFSLSSQRRVLSLTSPSHNAVQGLVINRIDAFHCAGAYGEENAHSEKDLLLNFELENDAYLMNYLTYTPNPDTGMFFDSLGDNSYFLLWVNPPDSIAESQVLPKNVVFVADVSSSMAGTRIEQLRASLNAMVDMLNPEDRFNIIPFATSPMPFKTNLAAVSASAKAEAHAFINQLGEGGLTNMEDALVSALAQSFDSTAVNAVIFLTDGVPTWPAGSTADRIAAKVDSANIKDITVHTFGIGTDVEEGFLKKLARDNKGLCAHILAKDSIDQIMRAFMQKISYPLISNLSLSYNGLNVYDIFPRTLPNLYWGSQLTVLGRYRNSGTFPLQLNGMLKNRGFSLSQSLAFPASANKHPFVPRMWASAKIDFLLDDIAIYGELSELVNEVLHLGLKYSIITPYTSMLVIEPTNVAEDKTAPLASRMTLCSSPNPFNPATTVKWSVPRRERPVRMVLRIYDVRGQLIKTMADEFTMGGSFIAQWDGKDAMGRQMSSGFYFAVLEAGAQRLMIKMHLVK</sequence>
<feature type="domain" description="VIT" evidence="2">
    <location>
        <begin position="24"/>
        <end position="156"/>
    </location>
</feature>
<dbReference type="SUPFAM" id="SSF53300">
    <property type="entry name" value="vWA-like"/>
    <property type="match status" value="1"/>
</dbReference>
<dbReference type="SMART" id="SM00327">
    <property type="entry name" value="VWA"/>
    <property type="match status" value="1"/>
</dbReference>
<organism evidence="3 4">
    <name type="scientific">Candidatus Raymondbacteria bacterium RIFOXYD12_FULL_49_13</name>
    <dbReference type="NCBI Taxonomy" id="1817890"/>
    <lineage>
        <taxon>Bacteria</taxon>
        <taxon>Raymondiibacteriota</taxon>
    </lineage>
</organism>
<dbReference type="SMART" id="SM00609">
    <property type="entry name" value="VIT"/>
    <property type="match status" value="1"/>
</dbReference>
<evidence type="ECO:0000259" key="1">
    <source>
        <dbReference type="PROSITE" id="PS50234"/>
    </source>
</evidence>
<name>A0A1F7FFI7_UNCRA</name>
<dbReference type="PROSITE" id="PS50234">
    <property type="entry name" value="VWFA"/>
    <property type="match status" value="1"/>
</dbReference>
<dbReference type="PANTHER" id="PTHR10338:SF108">
    <property type="entry name" value="INTER-ALPHA-TRYPSIN INHIBITOR HEAVY CHAIN H4-LIKE PROTEIN"/>
    <property type="match status" value="1"/>
</dbReference>
<dbReference type="Pfam" id="PF08487">
    <property type="entry name" value="VIT"/>
    <property type="match status" value="1"/>
</dbReference>
<feature type="domain" description="VWFA" evidence="1">
    <location>
        <begin position="291"/>
        <end position="467"/>
    </location>
</feature>
<dbReference type="InterPro" id="IPR050934">
    <property type="entry name" value="ITIH"/>
</dbReference>
<evidence type="ECO:0000313" key="3">
    <source>
        <dbReference type="EMBL" id="OGK05393.1"/>
    </source>
</evidence>
<dbReference type="EMBL" id="MFYX01000057">
    <property type="protein sequence ID" value="OGK05393.1"/>
    <property type="molecule type" value="Genomic_DNA"/>
</dbReference>
<gene>
    <name evidence="3" type="ORF">A2519_03740</name>
</gene>
<evidence type="ECO:0008006" key="5">
    <source>
        <dbReference type="Google" id="ProtNLM"/>
    </source>
</evidence>
<dbReference type="PROSITE" id="PS51468">
    <property type="entry name" value="VIT"/>
    <property type="match status" value="1"/>
</dbReference>